<dbReference type="InterPro" id="IPR058647">
    <property type="entry name" value="BSH_CzcB-like"/>
</dbReference>
<feature type="domain" description="CusB-like beta-barrel" evidence="3">
    <location>
        <begin position="201"/>
        <end position="270"/>
    </location>
</feature>
<dbReference type="Gene3D" id="1.10.287.470">
    <property type="entry name" value="Helix hairpin bin"/>
    <property type="match status" value="1"/>
</dbReference>
<dbReference type="SUPFAM" id="SSF111369">
    <property type="entry name" value="HlyD-like secretion proteins"/>
    <property type="match status" value="1"/>
</dbReference>
<reference evidence="5 6" key="1">
    <citation type="submission" date="2023-06" db="EMBL/GenBank/DDBJ databases">
        <title>Roseiconus lacunae JC819 isolated from Gulf of Mannar region, Tamil Nadu.</title>
        <authorList>
            <person name="Pk S."/>
            <person name="Ch S."/>
            <person name="Ch V.R."/>
        </authorList>
    </citation>
    <scope>NUCLEOTIDE SEQUENCE [LARGE SCALE GENOMIC DNA]</scope>
    <source>
        <strain evidence="5 6">JC819</strain>
    </source>
</reference>
<dbReference type="RefSeq" id="WP_289166931.1">
    <property type="nucleotide sequence ID" value="NZ_JASZZN010000028.1"/>
</dbReference>
<name>A0ABT7PR02_9BACT</name>
<dbReference type="InterPro" id="IPR058792">
    <property type="entry name" value="Beta-barrel_RND_2"/>
</dbReference>
<dbReference type="Proteomes" id="UP001239462">
    <property type="component" value="Unassembled WGS sequence"/>
</dbReference>
<dbReference type="PANTHER" id="PTHR30469:SF15">
    <property type="entry name" value="HLYD FAMILY OF SECRETION PROTEINS"/>
    <property type="match status" value="1"/>
</dbReference>
<dbReference type="InterPro" id="IPR006143">
    <property type="entry name" value="RND_pump_MFP"/>
</dbReference>
<dbReference type="Gene3D" id="2.40.30.170">
    <property type="match status" value="1"/>
</dbReference>
<comment type="caution">
    <text evidence="5">The sequence shown here is derived from an EMBL/GenBank/DDBJ whole genome shotgun (WGS) entry which is preliminary data.</text>
</comment>
<evidence type="ECO:0000313" key="5">
    <source>
        <dbReference type="EMBL" id="MDM4018917.1"/>
    </source>
</evidence>
<protein>
    <submittedName>
        <fullName evidence="5">Efflux RND transporter periplasmic adaptor subunit</fullName>
    </submittedName>
</protein>
<feature type="domain" description="CzcB-like barrel-sandwich hybrid" evidence="4">
    <location>
        <begin position="38"/>
        <end position="185"/>
    </location>
</feature>
<dbReference type="EMBL" id="JASZZN010000028">
    <property type="protein sequence ID" value="MDM4018917.1"/>
    <property type="molecule type" value="Genomic_DNA"/>
</dbReference>
<dbReference type="PANTHER" id="PTHR30469">
    <property type="entry name" value="MULTIDRUG RESISTANCE PROTEIN MDTA"/>
    <property type="match status" value="1"/>
</dbReference>
<keyword evidence="6" id="KW-1185">Reference proteome</keyword>
<sequence length="271" mass="29979">MHHFVQRSFGLASVVLAICANSSLQASQIEGYSEPFRVIEVASDETGVIEELHVQLGDTVSQGAPIMRLRSDLYHAQIAVAKQQMSVEGRREAAEAEVELTKLRFDKIRGLRQSGHARTAEVARAENEYRVAVANLKSVEEELQSRQLEHEKLKAHLHRRTLRAPCDGVVTIVHRQSGEFVAPNQPQVITIVQLDQLLANFALMPSQAAKLSHGQSVRVHFSDSNRAVVGTVHFISPITNAESGTIPVQVLVDNSERKLRSGERCTVTIQD</sequence>
<gene>
    <name evidence="5" type="ORF">QTN89_25920</name>
</gene>
<organism evidence="5 6">
    <name type="scientific">Roseiconus lacunae</name>
    <dbReference type="NCBI Taxonomy" id="2605694"/>
    <lineage>
        <taxon>Bacteria</taxon>
        <taxon>Pseudomonadati</taxon>
        <taxon>Planctomycetota</taxon>
        <taxon>Planctomycetia</taxon>
        <taxon>Pirellulales</taxon>
        <taxon>Pirellulaceae</taxon>
        <taxon>Roseiconus</taxon>
    </lineage>
</organism>
<proteinExistence type="inferred from homology"/>
<evidence type="ECO:0000313" key="6">
    <source>
        <dbReference type="Proteomes" id="UP001239462"/>
    </source>
</evidence>
<evidence type="ECO:0000256" key="1">
    <source>
        <dbReference type="ARBA" id="ARBA00009477"/>
    </source>
</evidence>
<accession>A0ABT7PR02</accession>
<comment type="similarity">
    <text evidence="1">Belongs to the membrane fusion protein (MFP) (TC 8.A.1) family.</text>
</comment>
<feature type="coiled-coil region" evidence="2">
    <location>
        <begin position="122"/>
        <end position="156"/>
    </location>
</feature>
<dbReference type="Gene3D" id="2.40.50.100">
    <property type="match status" value="1"/>
</dbReference>
<evidence type="ECO:0000259" key="3">
    <source>
        <dbReference type="Pfam" id="PF25954"/>
    </source>
</evidence>
<evidence type="ECO:0000259" key="4">
    <source>
        <dbReference type="Pfam" id="PF25973"/>
    </source>
</evidence>
<dbReference type="Pfam" id="PF25954">
    <property type="entry name" value="Beta-barrel_RND_2"/>
    <property type="match status" value="1"/>
</dbReference>
<dbReference type="NCBIfam" id="TIGR01730">
    <property type="entry name" value="RND_mfp"/>
    <property type="match status" value="1"/>
</dbReference>
<keyword evidence="2" id="KW-0175">Coiled coil</keyword>
<dbReference type="Pfam" id="PF25973">
    <property type="entry name" value="BSH_CzcB"/>
    <property type="match status" value="1"/>
</dbReference>
<evidence type="ECO:0000256" key="2">
    <source>
        <dbReference type="SAM" id="Coils"/>
    </source>
</evidence>